<keyword evidence="2" id="KW-1185">Reference proteome</keyword>
<evidence type="ECO:0000313" key="1">
    <source>
        <dbReference type="EMBL" id="PTB79944.1"/>
    </source>
</evidence>
<accession>A0A2T4CEH0</accession>
<reference evidence="1 2" key="1">
    <citation type="submission" date="2016-07" db="EMBL/GenBank/DDBJ databases">
        <title>Multiple horizontal gene transfer events from other fungi enriched the ability of initially mycotrophic Trichoderma (Ascomycota) to feed on dead plant biomass.</title>
        <authorList>
            <consortium name="DOE Joint Genome Institute"/>
            <person name="Aerts A."/>
            <person name="Atanasova L."/>
            <person name="Chenthamara K."/>
            <person name="Zhang J."/>
            <person name="Grujic M."/>
            <person name="Henrissat B."/>
            <person name="Kuo A."/>
            <person name="Salamov A."/>
            <person name="Lipzen A."/>
            <person name="Labutti K."/>
            <person name="Barry K."/>
            <person name="Miao Y."/>
            <person name="Rahimi M.J."/>
            <person name="Shen Q."/>
            <person name="Grigoriev I.V."/>
            <person name="Kubicek C.P."/>
            <person name="Druzhinina I.S."/>
        </authorList>
    </citation>
    <scope>NUCLEOTIDE SEQUENCE [LARGE SCALE GENOMIC DNA]</scope>
    <source>
        <strain evidence="1 2">ATCC 18648</strain>
    </source>
</reference>
<dbReference type="EMBL" id="KZ679127">
    <property type="protein sequence ID" value="PTB79944.1"/>
    <property type="molecule type" value="Genomic_DNA"/>
</dbReference>
<name>A0A2T4CEH0_TRILO</name>
<sequence length="98" mass="10628">MTAATSALAPQFASCQAAAFWQPGLGLLLGSVFGRCTAISASLQTRDVSRLLCALLCLLDTGRPSAAKPPLCWFLRFSQLPPRPFLFFAAQRQQDRGR</sequence>
<dbReference type="Proteomes" id="UP000240760">
    <property type="component" value="Unassembled WGS sequence"/>
</dbReference>
<gene>
    <name evidence="1" type="ORF">M440DRAFT_1397229</name>
</gene>
<proteinExistence type="predicted"/>
<evidence type="ECO:0000313" key="2">
    <source>
        <dbReference type="Proteomes" id="UP000240760"/>
    </source>
</evidence>
<organism evidence="1 2">
    <name type="scientific">Trichoderma longibrachiatum ATCC 18648</name>
    <dbReference type="NCBI Taxonomy" id="983965"/>
    <lineage>
        <taxon>Eukaryota</taxon>
        <taxon>Fungi</taxon>
        <taxon>Dikarya</taxon>
        <taxon>Ascomycota</taxon>
        <taxon>Pezizomycotina</taxon>
        <taxon>Sordariomycetes</taxon>
        <taxon>Hypocreomycetidae</taxon>
        <taxon>Hypocreales</taxon>
        <taxon>Hypocreaceae</taxon>
        <taxon>Trichoderma</taxon>
    </lineage>
</organism>
<protein>
    <submittedName>
        <fullName evidence="1">Uncharacterized protein</fullName>
    </submittedName>
</protein>
<dbReference type="AlphaFoldDB" id="A0A2T4CEH0"/>